<name>A0A8H3FFP0_9LECA</name>
<protein>
    <submittedName>
        <fullName evidence="1">Uncharacterized protein</fullName>
    </submittedName>
</protein>
<sequence length="291" mass="33522">MSSVPVTPAPPQHNLLTLPLEIRDEIYFAVLQSPSEPPPSPENVGPRFAGYGSESERQKCVFYPTNIYPRYACQSLQGCNRQMNSEVRQVLARYDTSERGMDFKLDLMIQDCRIWPTWTLLPGPITHIRNLEIEMRMFDDCRGSQFGGDGGPGAIFRPLFHLLSGLFHHGPQFVYKGPFERELHVDTMVFTIWRDEMPGEKFHEDAMEARSLPSVLSMRRRIVQSVWLKMRMIASRGIFLGRVSTLKLNTGEDVKEFRIPDKKLAQETVDYWDAYGYHWGVEISFDDDILA</sequence>
<proteinExistence type="predicted"/>
<gene>
    <name evidence="1" type="ORF">ALECFALPRED_003085</name>
</gene>
<organism evidence="1 2">
    <name type="scientific">Alectoria fallacina</name>
    <dbReference type="NCBI Taxonomy" id="1903189"/>
    <lineage>
        <taxon>Eukaryota</taxon>
        <taxon>Fungi</taxon>
        <taxon>Dikarya</taxon>
        <taxon>Ascomycota</taxon>
        <taxon>Pezizomycotina</taxon>
        <taxon>Lecanoromycetes</taxon>
        <taxon>OSLEUM clade</taxon>
        <taxon>Lecanoromycetidae</taxon>
        <taxon>Lecanorales</taxon>
        <taxon>Lecanorineae</taxon>
        <taxon>Parmeliaceae</taxon>
        <taxon>Alectoria</taxon>
    </lineage>
</organism>
<accession>A0A8H3FFP0</accession>
<evidence type="ECO:0000313" key="1">
    <source>
        <dbReference type="EMBL" id="CAF9925196.1"/>
    </source>
</evidence>
<comment type="caution">
    <text evidence="1">The sequence shown here is derived from an EMBL/GenBank/DDBJ whole genome shotgun (WGS) entry which is preliminary data.</text>
</comment>
<dbReference type="EMBL" id="CAJPDR010000201">
    <property type="protein sequence ID" value="CAF9925196.1"/>
    <property type="molecule type" value="Genomic_DNA"/>
</dbReference>
<dbReference type="AlphaFoldDB" id="A0A8H3FFP0"/>
<dbReference type="Proteomes" id="UP000664203">
    <property type="component" value="Unassembled WGS sequence"/>
</dbReference>
<keyword evidence="2" id="KW-1185">Reference proteome</keyword>
<dbReference type="OrthoDB" id="2823490at2759"/>
<evidence type="ECO:0000313" key="2">
    <source>
        <dbReference type="Proteomes" id="UP000664203"/>
    </source>
</evidence>
<reference evidence="1" key="1">
    <citation type="submission" date="2021-03" db="EMBL/GenBank/DDBJ databases">
        <authorList>
            <person name="Tagirdzhanova G."/>
        </authorList>
    </citation>
    <scope>NUCLEOTIDE SEQUENCE</scope>
</reference>